<evidence type="ECO:0000256" key="1">
    <source>
        <dbReference type="SAM" id="MobiDB-lite"/>
    </source>
</evidence>
<reference evidence="3" key="1">
    <citation type="submission" date="2021-01" db="EMBL/GenBank/DDBJ databases">
        <authorList>
            <person name="Corre E."/>
            <person name="Pelletier E."/>
            <person name="Niang G."/>
            <person name="Scheremetjew M."/>
            <person name="Finn R."/>
            <person name="Kale V."/>
            <person name="Holt S."/>
            <person name="Cochrane G."/>
            <person name="Meng A."/>
            <person name="Brown T."/>
            <person name="Cohen L."/>
        </authorList>
    </citation>
    <scope>NUCLEOTIDE SEQUENCE</scope>
    <source>
        <strain evidence="3">CCMP325</strain>
    </source>
</reference>
<dbReference type="EMBL" id="HBEO01033052">
    <property type="protein sequence ID" value="CAD8505979.1"/>
    <property type="molecule type" value="Transcribed_RNA"/>
</dbReference>
<proteinExistence type="predicted"/>
<gene>
    <name evidence="3" type="ORF">HPHI1048_LOCUS22349</name>
</gene>
<keyword evidence="2" id="KW-0812">Transmembrane</keyword>
<feature type="compositionally biased region" description="Basic and acidic residues" evidence="1">
    <location>
        <begin position="149"/>
        <end position="186"/>
    </location>
</feature>
<organism evidence="3">
    <name type="scientific">Hanusia phi</name>
    <dbReference type="NCBI Taxonomy" id="3032"/>
    <lineage>
        <taxon>Eukaryota</taxon>
        <taxon>Cryptophyceae</taxon>
        <taxon>Pyrenomonadales</taxon>
        <taxon>Geminigeraceae</taxon>
        <taxon>Hanusia</taxon>
    </lineage>
</organism>
<evidence type="ECO:0000256" key="2">
    <source>
        <dbReference type="SAM" id="Phobius"/>
    </source>
</evidence>
<feature type="transmembrane region" description="Helical" evidence="2">
    <location>
        <begin position="34"/>
        <end position="58"/>
    </location>
</feature>
<feature type="transmembrane region" description="Helical" evidence="2">
    <location>
        <begin position="90"/>
        <end position="111"/>
    </location>
</feature>
<keyword evidence="2" id="KW-1133">Transmembrane helix</keyword>
<evidence type="ECO:0000313" key="3">
    <source>
        <dbReference type="EMBL" id="CAD8505979.1"/>
    </source>
</evidence>
<keyword evidence="2" id="KW-0472">Membrane</keyword>
<name>A0A7S0NCP0_9CRYP</name>
<sequence>MTMGLVSGLQACLNLVLVMVLLKDFWPGPMIYGCMSVVTSLVGLLCPCFPSLVSSYYISNAMLFGLLVDPVLSQLQACKDCTAPECSCSIWLMVSLGAGLLFQVLGIATAMSLQNRQVATEAVDQLQRGENAETSYRPNTTRSNLTERLMQRDQDESPDDVERAISGKEQSEKREQREKISEEARRMARSVFG</sequence>
<accession>A0A7S0NCP0</accession>
<feature type="transmembrane region" description="Helical" evidence="2">
    <location>
        <begin position="6"/>
        <end position="22"/>
    </location>
</feature>
<protein>
    <submittedName>
        <fullName evidence="3">Uncharacterized protein</fullName>
    </submittedName>
</protein>
<feature type="region of interest" description="Disordered" evidence="1">
    <location>
        <begin position="128"/>
        <end position="193"/>
    </location>
</feature>
<dbReference type="AlphaFoldDB" id="A0A7S0NCP0"/>
<feature type="compositionally biased region" description="Polar residues" evidence="1">
    <location>
        <begin position="132"/>
        <end position="146"/>
    </location>
</feature>